<name>A0A2W2F807_9ACTN</name>
<reference evidence="2 3" key="1">
    <citation type="submission" date="2018-01" db="EMBL/GenBank/DDBJ databases">
        <title>Draft genome sequence of Sphaerisporangium sp. 7K107.</title>
        <authorList>
            <person name="Sahin N."/>
            <person name="Saygin H."/>
            <person name="Ay H."/>
        </authorList>
    </citation>
    <scope>NUCLEOTIDE SEQUENCE [LARGE SCALE GENOMIC DNA]</scope>
    <source>
        <strain evidence="2 3">7K107</strain>
    </source>
</reference>
<organism evidence="2 3">
    <name type="scientific">Spongiactinospora gelatinilytica</name>
    <dbReference type="NCBI Taxonomy" id="2666298"/>
    <lineage>
        <taxon>Bacteria</taxon>
        <taxon>Bacillati</taxon>
        <taxon>Actinomycetota</taxon>
        <taxon>Actinomycetes</taxon>
        <taxon>Streptosporangiales</taxon>
        <taxon>Streptosporangiaceae</taxon>
        <taxon>Spongiactinospora</taxon>
    </lineage>
</organism>
<gene>
    <name evidence="2" type="ORF">C1I98_29735</name>
</gene>
<proteinExistence type="predicted"/>
<dbReference type="InterPro" id="IPR007278">
    <property type="entry name" value="DUF397"/>
</dbReference>
<sequence>MEAADLTKAGLEKAAWRTSSYTSPDGGNCVEVADNLPGVIGVRDSKNRSGPALRFAPDVWRAFIAEVKSGSFDVAP</sequence>
<comment type="caution">
    <text evidence="2">The sequence shown here is derived from an EMBL/GenBank/DDBJ whole genome shotgun (WGS) entry which is preliminary data.</text>
</comment>
<dbReference type="AlphaFoldDB" id="A0A2W2F807"/>
<evidence type="ECO:0000313" key="2">
    <source>
        <dbReference type="EMBL" id="PZG32022.1"/>
    </source>
</evidence>
<evidence type="ECO:0000259" key="1">
    <source>
        <dbReference type="Pfam" id="PF04149"/>
    </source>
</evidence>
<dbReference type="RefSeq" id="WP_111170722.1">
    <property type="nucleotide sequence ID" value="NZ_POUA01000317.1"/>
</dbReference>
<keyword evidence="3" id="KW-1185">Reference proteome</keyword>
<feature type="domain" description="DUF397" evidence="1">
    <location>
        <begin position="14"/>
        <end position="68"/>
    </location>
</feature>
<evidence type="ECO:0000313" key="3">
    <source>
        <dbReference type="Proteomes" id="UP000248544"/>
    </source>
</evidence>
<accession>A0A2W2F807</accession>
<protein>
    <submittedName>
        <fullName evidence="2">DUF397 domain-containing protein</fullName>
    </submittedName>
</protein>
<dbReference type="Pfam" id="PF04149">
    <property type="entry name" value="DUF397"/>
    <property type="match status" value="1"/>
</dbReference>
<dbReference type="EMBL" id="POUA01000317">
    <property type="protein sequence ID" value="PZG32022.1"/>
    <property type="molecule type" value="Genomic_DNA"/>
</dbReference>
<dbReference type="Proteomes" id="UP000248544">
    <property type="component" value="Unassembled WGS sequence"/>
</dbReference>